<name>A0A163B580_9FLAO</name>
<dbReference type="OrthoDB" id="1438245at2"/>
<dbReference type="EMBL" id="LQRT01000007">
    <property type="protein sequence ID" value="KZS41062.1"/>
    <property type="molecule type" value="Genomic_DNA"/>
</dbReference>
<proteinExistence type="predicted"/>
<gene>
    <name evidence="1" type="ORF">AWE51_23175</name>
</gene>
<dbReference type="AlphaFoldDB" id="A0A163B580"/>
<evidence type="ECO:0000313" key="2">
    <source>
        <dbReference type="Proteomes" id="UP000076715"/>
    </source>
</evidence>
<protein>
    <submittedName>
        <fullName evidence="1">Uncharacterized protein</fullName>
    </submittedName>
</protein>
<dbReference type="Proteomes" id="UP000076715">
    <property type="component" value="Unassembled WGS sequence"/>
</dbReference>
<organism evidence="1 2">
    <name type="scientific">Aquimarina aggregata</name>
    <dbReference type="NCBI Taxonomy" id="1642818"/>
    <lineage>
        <taxon>Bacteria</taxon>
        <taxon>Pseudomonadati</taxon>
        <taxon>Bacteroidota</taxon>
        <taxon>Flavobacteriia</taxon>
        <taxon>Flavobacteriales</taxon>
        <taxon>Flavobacteriaceae</taxon>
        <taxon>Aquimarina</taxon>
    </lineage>
</organism>
<sequence>MKRTILYIIFLSINIGFCQYRQKAGQPYAEPDLLIWENDTIQIQTFPLYCLSTFDQKNLFDNKEAKPECWGCLKNYIAEWKIINSKLYLSNIYSFNFKKDSIKTDLNKLFPDKIKNNVVLVDWYSGNLFVPKGEHIWMSQSPGFPIYESEWKLIIEKGQIENMELKNGNYYKSIYTESPKNLIAFIENNLDQKSINELKNRKISIYLKTGKSKNDFSISKVKGITDKSLEKKLVEVINKLPNFDYYYRHGEELNIIFLITFMDNRP</sequence>
<accession>A0A163B580</accession>
<comment type="caution">
    <text evidence="1">The sequence shown here is derived from an EMBL/GenBank/DDBJ whole genome shotgun (WGS) entry which is preliminary data.</text>
</comment>
<keyword evidence="2" id="KW-1185">Reference proteome</keyword>
<dbReference type="RefSeq" id="WP_099098780.1">
    <property type="nucleotide sequence ID" value="NZ_LQRT01000007.1"/>
</dbReference>
<reference evidence="1 2" key="1">
    <citation type="submission" date="2016-01" db="EMBL/GenBank/DDBJ databases">
        <title>The draft genome sequence of Aquimarina sp. RZW4-3-2.</title>
        <authorList>
            <person name="Wang Y."/>
        </authorList>
    </citation>
    <scope>NUCLEOTIDE SEQUENCE [LARGE SCALE GENOMIC DNA]</scope>
    <source>
        <strain evidence="1 2">RZW4-3-2</strain>
    </source>
</reference>
<evidence type="ECO:0000313" key="1">
    <source>
        <dbReference type="EMBL" id="KZS41062.1"/>
    </source>
</evidence>